<dbReference type="Proteomes" id="UP000274822">
    <property type="component" value="Unassembled WGS sequence"/>
</dbReference>
<sequence>MSIESLIIFHELHAIQNFRMKITDVRNNEVKALQKRSIAAAAVGTVFQFVQYMISLVCFGTYAAIAPADQPLNSQKIFSEHHPTLKFAHDPPDTKHQRLFPTPCRLYSVKLLFASRGTGFHHNQTLGERHLARRRHHHQRRILVDQRSLAATNADRSGSLTAIVGRIGVGKTSLLSAILGDIYKVSGNVIVCGSMAYVTQQPFILSGSLRDNILFGRMSFLNAHS</sequence>
<dbReference type="EMBL" id="RBNJ01000301">
    <property type="protein sequence ID" value="RUS34904.1"/>
    <property type="molecule type" value="Genomic_DNA"/>
</dbReference>
<dbReference type="AlphaFoldDB" id="A0A433QYQ0"/>
<dbReference type="GO" id="GO:0042626">
    <property type="term" value="F:ATPase-coupled transmembrane transporter activity"/>
    <property type="evidence" value="ECO:0007669"/>
    <property type="project" value="TreeGrafter"/>
</dbReference>
<dbReference type="InterPro" id="IPR027417">
    <property type="entry name" value="P-loop_NTPase"/>
</dbReference>
<evidence type="ECO:0000313" key="6">
    <source>
        <dbReference type="Proteomes" id="UP000274822"/>
    </source>
</evidence>
<keyword evidence="2" id="KW-0677">Repeat</keyword>
<evidence type="ECO:0000256" key="1">
    <source>
        <dbReference type="ARBA" id="ARBA00004127"/>
    </source>
</evidence>
<dbReference type="GO" id="GO:0016020">
    <property type="term" value="C:membrane"/>
    <property type="evidence" value="ECO:0007669"/>
    <property type="project" value="TreeGrafter"/>
</dbReference>
<evidence type="ECO:0008006" key="7">
    <source>
        <dbReference type="Google" id="ProtNLM"/>
    </source>
</evidence>
<keyword evidence="6" id="KW-1185">Reference proteome</keyword>
<dbReference type="PANTHER" id="PTHR24223:SF443">
    <property type="entry name" value="MULTIDRUG-RESISTANCE LIKE PROTEIN 1, ISOFORM I"/>
    <property type="match status" value="1"/>
</dbReference>
<dbReference type="GO" id="GO:0005524">
    <property type="term" value="F:ATP binding"/>
    <property type="evidence" value="ECO:0007669"/>
    <property type="project" value="UniProtKB-KW"/>
</dbReference>
<keyword evidence="4" id="KW-0067">ATP-binding</keyword>
<gene>
    <name evidence="5" type="ORF">BC938DRAFT_477933</name>
</gene>
<evidence type="ECO:0000313" key="5">
    <source>
        <dbReference type="EMBL" id="RUS34904.1"/>
    </source>
</evidence>
<dbReference type="InterPro" id="IPR050173">
    <property type="entry name" value="ABC_transporter_C-like"/>
</dbReference>
<comment type="caution">
    <text evidence="5">The sequence shown here is derived from an EMBL/GenBank/DDBJ whole genome shotgun (WGS) entry which is preliminary data.</text>
</comment>
<dbReference type="GO" id="GO:0012505">
    <property type="term" value="C:endomembrane system"/>
    <property type="evidence" value="ECO:0007669"/>
    <property type="project" value="UniProtKB-SubCell"/>
</dbReference>
<proteinExistence type="predicted"/>
<evidence type="ECO:0000256" key="3">
    <source>
        <dbReference type="ARBA" id="ARBA00022741"/>
    </source>
</evidence>
<evidence type="ECO:0000256" key="2">
    <source>
        <dbReference type="ARBA" id="ARBA00022737"/>
    </source>
</evidence>
<accession>A0A433QYQ0</accession>
<evidence type="ECO:0000256" key="4">
    <source>
        <dbReference type="ARBA" id="ARBA00022840"/>
    </source>
</evidence>
<protein>
    <recommendedName>
        <fullName evidence="7">ABC transporter domain-containing protein</fullName>
    </recommendedName>
</protein>
<dbReference type="PANTHER" id="PTHR24223">
    <property type="entry name" value="ATP-BINDING CASSETTE SUB-FAMILY C"/>
    <property type="match status" value="1"/>
</dbReference>
<dbReference type="Gene3D" id="3.40.50.300">
    <property type="entry name" value="P-loop containing nucleotide triphosphate hydrolases"/>
    <property type="match status" value="1"/>
</dbReference>
<comment type="subcellular location">
    <subcellularLocation>
        <location evidence="1">Endomembrane system</location>
        <topology evidence="1">Multi-pass membrane protein</topology>
    </subcellularLocation>
</comment>
<reference evidence="5 6" key="1">
    <citation type="journal article" date="2018" name="New Phytol.">
        <title>Phylogenomics of Endogonaceae and evolution of mycorrhizas within Mucoromycota.</title>
        <authorList>
            <person name="Chang Y."/>
            <person name="Desiro A."/>
            <person name="Na H."/>
            <person name="Sandor L."/>
            <person name="Lipzen A."/>
            <person name="Clum A."/>
            <person name="Barry K."/>
            <person name="Grigoriev I.V."/>
            <person name="Martin F.M."/>
            <person name="Stajich J.E."/>
            <person name="Smith M.E."/>
            <person name="Bonito G."/>
            <person name="Spatafora J.W."/>
        </authorList>
    </citation>
    <scope>NUCLEOTIDE SEQUENCE [LARGE SCALE GENOMIC DNA]</scope>
    <source>
        <strain evidence="5 6">AD002</strain>
    </source>
</reference>
<organism evidence="5 6">
    <name type="scientific">Jimgerdemannia flammicorona</name>
    <dbReference type="NCBI Taxonomy" id="994334"/>
    <lineage>
        <taxon>Eukaryota</taxon>
        <taxon>Fungi</taxon>
        <taxon>Fungi incertae sedis</taxon>
        <taxon>Mucoromycota</taxon>
        <taxon>Mucoromycotina</taxon>
        <taxon>Endogonomycetes</taxon>
        <taxon>Endogonales</taxon>
        <taxon>Endogonaceae</taxon>
        <taxon>Jimgerdemannia</taxon>
    </lineage>
</organism>
<dbReference type="SUPFAM" id="SSF52540">
    <property type="entry name" value="P-loop containing nucleoside triphosphate hydrolases"/>
    <property type="match status" value="1"/>
</dbReference>
<name>A0A433QYQ0_9FUNG</name>
<keyword evidence="3" id="KW-0547">Nucleotide-binding</keyword>